<dbReference type="PANTHER" id="PTHR32114">
    <property type="entry name" value="ABC TRANSPORTER ABCH.3"/>
    <property type="match status" value="1"/>
</dbReference>
<dbReference type="InterPro" id="IPR038729">
    <property type="entry name" value="Rad50/SbcC_AAA"/>
</dbReference>
<dbReference type="InterPro" id="IPR027417">
    <property type="entry name" value="P-loop_NTPase"/>
</dbReference>
<reference evidence="2" key="1">
    <citation type="submission" date="2020-04" db="EMBL/GenBank/DDBJ databases">
        <authorList>
            <person name="Chiriac C."/>
            <person name="Salcher M."/>
            <person name="Ghai R."/>
            <person name="Kavagutti S V."/>
        </authorList>
    </citation>
    <scope>NUCLEOTIDE SEQUENCE</scope>
</reference>
<dbReference type="Gene3D" id="3.40.50.300">
    <property type="entry name" value="P-loop containing nucleotide triphosphate hydrolases"/>
    <property type="match status" value="2"/>
</dbReference>
<keyword evidence="2" id="KW-0540">Nuclease</keyword>
<dbReference type="Pfam" id="PF13476">
    <property type="entry name" value="AAA_23"/>
    <property type="match status" value="1"/>
</dbReference>
<dbReference type="GO" id="GO:0016887">
    <property type="term" value="F:ATP hydrolysis activity"/>
    <property type="evidence" value="ECO:0007669"/>
    <property type="project" value="InterPro"/>
</dbReference>
<dbReference type="EMBL" id="LR796274">
    <property type="protein sequence ID" value="CAB4133725.1"/>
    <property type="molecule type" value="Genomic_DNA"/>
</dbReference>
<organism evidence="2">
    <name type="scientific">uncultured Caudovirales phage</name>
    <dbReference type="NCBI Taxonomy" id="2100421"/>
    <lineage>
        <taxon>Viruses</taxon>
        <taxon>Duplodnaviria</taxon>
        <taxon>Heunggongvirae</taxon>
        <taxon>Uroviricota</taxon>
        <taxon>Caudoviricetes</taxon>
        <taxon>Peduoviridae</taxon>
        <taxon>Maltschvirus</taxon>
        <taxon>Maltschvirus maltsch</taxon>
    </lineage>
</organism>
<keyword evidence="2" id="KW-0255">Endonuclease</keyword>
<accession>A0A6J5LHT4</accession>
<dbReference type="GO" id="GO:0004519">
    <property type="term" value="F:endonuclease activity"/>
    <property type="evidence" value="ECO:0007669"/>
    <property type="project" value="UniProtKB-KW"/>
</dbReference>
<dbReference type="SUPFAM" id="SSF52540">
    <property type="entry name" value="P-loop containing nucleoside triphosphate hydrolases"/>
    <property type="match status" value="1"/>
</dbReference>
<evidence type="ECO:0000313" key="2">
    <source>
        <dbReference type="EMBL" id="CAB4133725.1"/>
    </source>
</evidence>
<feature type="domain" description="Rad50/SbcC-type AAA" evidence="1">
    <location>
        <begin position="6"/>
        <end position="218"/>
    </location>
</feature>
<dbReference type="GO" id="GO:0006302">
    <property type="term" value="P:double-strand break repair"/>
    <property type="evidence" value="ECO:0007669"/>
    <property type="project" value="InterPro"/>
</dbReference>
<evidence type="ECO:0000259" key="1">
    <source>
        <dbReference type="Pfam" id="PF13476"/>
    </source>
</evidence>
<keyword evidence="2" id="KW-0378">Hydrolase</keyword>
<proteinExistence type="predicted"/>
<name>A0A6J5LHT4_9CAUD</name>
<dbReference type="PANTHER" id="PTHR32114:SF2">
    <property type="entry name" value="ABC TRANSPORTER ABCH.3"/>
    <property type="match status" value="1"/>
</dbReference>
<protein>
    <submittedName>
        <fullName evidence="2">Endonuclease subunit</fullName>
    </submittedName>
</protein>
<gene>
    <name evidence="2" type="ORF">UFOVP257_447</name>
</gene>
<sequence length="589" mass="67285">MLKIKSLSVKNFMSVGNATQAVNFDRRDLTLVLGQNLDLGGDDTGARNGTGKTTIINALSYALFGSALTNIKKDNLINKTNGKNMLVTVEFEKDGTEYKIERGRKPNTMAFYIGDEEQTVEDESQGDSRETQGEIDRTLGMSHDMFKHIVALNTYTEPFLALKANDQRTIIEQLLGITVLSEKADILKEEIKVTKDAIAQEEYRIKAVSDANARIEEQIASFKHRQTLWKNKKEEDTTKLLNQWNELQQIDIATELLNHDALEAHNILTKEIKETTKWKLACEQDQIKQQKLIEKLQAEIDSLEKHECYACGQAIHDSKHEEVMRSKQAALQEAALQFLSSDTQLNEHTEKLSNLGEAGIKPEVFYQKKEDAINHRNSVANLEQQLTAKADEIDPYEEQIQEMLTHAMEEINYDNMNGLISVRDHQEFLLKLLTNKDSFIRKRIIDQNLSYLNTRLSQYLERIGLPHTVKFNNDLTVSIEELGRELDFDNLSRGERNRLILSLSWAFRDVWESQNQQINLLFIDEVIDTGMDSSGVEASLAILKKMARDGDRSVWLVSHKDELSGRVNNVMKVIKENGFTMYNTEIEIA</sequence>